<keyword evidence="2 7" id="KW-0812">Transmembrane</keyword>
<dbReference type="PANTHER" id="PTHR30518:SF2">
    <property type="entry name" value="ENDOLYTIC MUREIN TRANSGLYCOSYLASE"/>
    <property type="match status" value="1"/>
</dbReference>
<keyword evidence="4 7" id="KW-0472">Membrane</keyword>
<dbReference type="HAMAP" id="MF_02065">
    <property type="entry name" value="MltG"/>
    <property type="match status" value="1"/>
</dbReference>
<name>A0A3N5APY6_9THEO</name>
<sequence length="333" mass="37183">MLTVLLLLSVSFFGTGFAGLYLNWGLRAPGGGKELLFTVPKGVSTTWVAAELHRQGIIRSPGSFRFYSYLHNFDKKIVSGTYRLSSDMPVPVIFELLTRGRQVSVRFTIPEGLTLDEIALRLERQGIVRREDFLRAAAEGRFAYPFLPKGLKGPARLEGYLFPDTYEVFPGISAAEIIDRMLRRFAAVAEEIDLAAGAARQGLSLHQAVTLASLVEREAKLATERPLIAGVLYNRLRRGMLLQVDATVEYALGEHRERILYRDLEVDSPYNTYRVHGLPPGPIAAPGKASLLAVIHPQQTDYLYYVAKPDGSHAFARTLTEHNANKQRYQPRP</sequence>
<dbReference type="Gene3D" id="3.30.1490.480">
    <property type="entry name" value="Endolytic murein transglycosylase"/>
    <property type="match status" value="2"/>
</dbReference>
<evidence type="ECO:0000256" key="3">
    <source>
        <dbReference type="ARBA" id="ARBA00022989"/>
    </source>
</evidence>
<comment type="similarity">
    <text evidence="7">Belongs to the transglycosylase MltG family.</text>
</comment>
<proteinExistence type="inferred from homology"/>
<dbReference type="CDD" id="cd08010">
    <property type="entry name" value="MltG_like"/>
    <property type="match status" value="1"/>
</dbReference>
<dbReference type="EMBL" id="RKRE01000002">
    <property type="protein sequence ID" value="RPF46907.1"/>
    <property type="molecule type" value="Genomic_DNA"/>
</dbReference>
<comment type="function">
    <text evidence="7">Functions as a peptidoglycan terminase that cleaves nascent peptidoglycan strands endolytically to terminate their elongation.</text>
</comment>
<evidence type="ECO:0000256" key="1">
    <source>
        <dbReference type="ARBA" id="ARBA00022475"/>
    </source>
</evidence>
<comment type="catalytic activity">
    <reaction evidence="7">
        <text>a peptidoglycan chain = a peptidoglycan chain with N-acetyl-1,6-anhydromuramyl-[peptide] at the reducing end + a peptidoglycan chain with N-acetylglucosamine at the non-reducing end.</text>
        <dbReference type="EC" id="4.2.2.29"/>
    </reaction>
</comment>
<dbReference type="GO" id="GO:0009252">
    <property type="term" value="P:peptidoglycan biosynthetic process"/>
    <property type="evidence" value="ECO:0007669"/>
    <property type="project" value="UniProtKB-UniRule"/>
</dbReference>
<keyword evidence="3 7" id="KW-1133">Transmembrane helix</keyword>
<dbReference type="GO" id="GO:0071555">
    <property type="term" value="P:cell wall organization"/>
    <property type="evidence" value="ECO:0007669"/>
    <property type="project" value="UniProtKB-KW"/>
</dbReference>
<evidence type="ECO:0000256" key="2">
    <source>
        <dbReference type="ARBA" id="ARBA00022692"/>
    </source>
</evidence>
<gene>
    <name evidence="7" type="primary">mltG</name>
    <name evidence="8" type="ORF">EDD75_1168</name>
</gene>
<dbReference type="Gene3D" id="3.30.160.60">
    <property type="entry name" value="Classic Zinc Finger"/>
    <property type="match status" value="1"/>
</dbReference>
<dbReference type="RefSeq" id="WP_170157739.1">
    <property type="nucleotide sequence ID" value="NZ_RKRE01000002.1"/>
</dbReference>
<dbReference type="NCBIfam" id="TIGR00247">
    <property type="entry name" value="endolytic transglycosylase MltG"/>
    <property type="match status" value="1"/>
</dbReference>
<dbReference type="PANTHER" id="PTHR30518">
    <property type="entry name" value="ENDOLYTIC MUREIN TRANSGLYCOSYLASE"/>
    <property type="match status" value="1"/>
</dbReference>
<dbReference type="Pfam" id="PF02618">
    <property type="entry name" value="YceG"/>
    <property type="match status" value="1"/>
</dbReference>
<organism evidence="8 9">
    <name type="scientific">Thermodesulfitimonas autotrophica</name>
    <dbReference type="NCBI Taxonomy" id="1894989"/>
    <lineage>
        <taxon>Bacteria</taxon>
        <taxon>Bacillati</taxon>
        <taxon>Bacillota</taxon>
        <taxon>Clostridia</taxon>
        <taxon>Thermoanaerobacterales</taxon>
        <taxon>Thermoanaerobacteraceae</taxon>
        <taxon>Thermodesulfitimonas</taxon>
    </lineage>
</organism>
<accession>A0A3N5APY6</accession>
<keyword evidence="6 7" id="KW-0961">Cell wall biogenesis/degradation</keyword>
<evidence type="ECO:0000256" key="6">
    <source>
        <dbReference type="ARBA" id="ARBA00023316"/>
    </source>
</evidence>
<comment type="caution">
    <text evidence="8">The sequence shown here is derived from an EMBL/GenBank/DDBJ whole genome shotgun (WGS) entry which is preliminary data.</text>
</comment>
<evidence type="ECO:0000313" key="9">
    <source>
        <dbReference type="Proteomes" id="UP000282654"/>
    </source>
</evidence>
<protein>
    <recommendedName>
        <fullName evidence="7">Endolytic murein transglycosylase</fullName>
        <ecNumber evidence="7">4.2.2.29</ecNumber>
    </recommendedName>
    <alternativeName>
        <fullName evidence="7">Peptidoglycan lytic transglycosylase</fullName>
    </alternativeName>
    <alternativeName>
        <fullName evidence="7">Peptidoglycan polymerization terminase</fullName>
    </alternativeName>
</protein>
<keyword evidence="9" id="KW-1185">Reference proteome</keyword>
<keyword evidence="1 7" id="KW-1003">Cell membrane</keyword>
<evidence type="ECO:0000256" key="7">
    <source>
        <dbReference type="HAMAP-Rule" id="MF_02065"/>
    </source>
</evidence>
<evidence type="ECO:0000256" key="5">
    <source>
        <dbReference type="ARBA" id="ARBA00023239"/>
    </source>
</evidence>
<evidence type="ECO:0000256" key="4">
    <source>
        <dbReference type="ARBA" id="ARBA00023136"/>
    </source>
</evidence>
<feature type="site" description="Important for catalytic activity" evidence="7">
    <location>
        <position position="218"/>
    </location>
</feature>
<dbReference type="Proteomes" id="UP000282654">
    <property type="component" value="Unassembled WGS sequence"/>
</dbReference>
<dbReference type="EC" id="4.2.2.29" evidence="7"/>
<reference evidence="8 9" key="1">
    <citation type="submission" date="2018-11" db="EMBL/GenBank/DDBJ databases">
        <title>Genomic Encyclopedia of Type Strains, Phase IV (KMG-IV): sequencing the most valuable type-strain genomes for metagenomic binning, comparative biology and taxonomic classification.</title>
        <authorList>
            <person name="Goeker M."/>
        </authorList>
    </citation>
    <scope>NUCLEOTIDE SEQUENCE [LARGE SCALE GENOMIC DNA]</scope>
    <source>
        <strain evidence="8 9">DSM 102936</strain>
    </source>
</reference>
<dbReference type="AlphaFoldDB" id="A0A3N5APY6"/>
<dbReference type="GO" id="GO:0005886">
    <property type="term" value="C:plasma membrane"/>
    <property type="evidence" value="ECO:0007669"/>
    <property type="project" value="UniProtKB-UniRule"/>
</dbReference>
<keyword evidence="5 7" id="KW-0456">Lyase</keyword>
<dbReference type="InterPro" id="IPR003770">
    <property type="entry name" value="MLTG-like"/>
</dbReference>
<evidence type="ECO:0000313" key="8">
    <source>
        <dbReference type="EMBL" id="RPF46907.1"/>
    </source>
</evidence>
<dbReference type="GO" id="GO:0008932">
    <property type="term" value="F:lytic endotransglycosylase activity"/>
    <property type="evidence" value="ECO:0007669"/>
    <property type="project" value="UniProtKB-UniRule"/>
</dbReference>